<organism evidence="1">
    <name type="scientific">Boseongicola sp. SB0664_bin_43</name>
    <dbReference type="NCBI Taxonomy" id="2604844"/>
    <lineage>
        <taxon>Bacteria</taxon>
        <taxon>Pseudomonadati</taxon>
        <taxon>Pseudomonadota</taxon>
        <taxon>Alphaproteobacteria</taxon>
        <taxon>Rhodobacterales</taxon>
        <taxon>Paracoccaceae</taxon>
        <taxon>Boseongicola</taxon>
    </lineage>
</organism>
<dbReference type="AlphaFoldDB" id="A0A6B0Y059"/>
<dbReference type="EMBL" id="VXRY01000198">
    <property type="protein sequence ID" value="MXY33447.1"/>
    <property type="molecule type" value="Genomic_DNA"/>
</dbReference>
<gene>
    <name evidence="1" type="ORF">F4Y60_05030</name>
</gene>
<reference evidence="1" key="1">
    <citation type="submission" date="2019-09" db="EMBL/GenBank/DDBJ databases">
        <title>Characterisation of the sponge microbiome using genome-centric metagenomics.</title>
        <authorList>
            <person name="Engelberts J.P."/>
            <person name="Robbins S.J."/>
            <person name="De Goeij J.M."/>
            <person name="Aranda M."/>
            <person name="Bell S.C."/>
            <person name="Webster N.S."/>
        </authorList>
    </citation>
    <scope>NUCLEOTIDE SEQUENCE</scope>
    <source>
        <strain evidence="1">SB0664_bin_43</strain>
    </source>
</reference>
<comment type="caution">
    <text evidence="1">The sequence shown here is derived from an EMBL/GenBank/DDBJ whole genome shotgun (WGS) entry which is preliminary data.</text>
</comment>
<name>A0A6B0Y059_9RHOB</name>
<sequence length="63" mass="6639">MAADLSLRIQPGYSNTRDLKPPRRPSLFALTVPAGGGKILKSPGFGHDNAGTHSLPSLVFVIP</sequence>
<evidence type="ECO:0000313" key="1">
    <source>
        <dbReference type="EMBL" id="MXY33447.1"/>
    </source>
</evidence>
<proteinExistence type="predicted"/>
<accession>A0A6B0Y059</accession>
<protein>
    <submittedName>
        <fullName evidence="1">Uncharacterized protein</fullName>
    </submittedName>
</protein>